<proteinExistence type="predicted"/>
<dbReference type="OrthoDB" id="10628986at2759"/>
<evidence type="ECO:0000313" key="2">
    <source>
        <dbReference type="Proteomes" id="UP000591131"/>
    </source>
</evidence>
<accession>A0A7J6KJX3</accession>
<gene>
    <name evidence="1" type="ORF">FOL47_004377</name>
</gene>
<reference evidence="1 2" key="1">
    <citation type="submission" date="2020-04" db="EMBL/GenBank/DDBJ databases">
        <title>Perkinsus chesapeaki whole genome sequence.</title>
        <authorList>
            <person name="Bogema D.R."/>
        </authorList>
    </citation>
    <scope>NUCLEOTIDE SEQUENCE [LARGE SCALE GENOMIC DNA]</scope>
    <source>
        <strain evidence="1">ATCC PRA-425</strain>
    </source>
</reference>
<keyword evidence="2" id="KW-1185">Reference proteome</keyword>
<name>A0A7J6KJX3_PERCH</name>
<protein>
    <submittedName>
        <fullName evidence="1">Uncharacterized protein</fullName>
    </submittedName>
</protein>
<sequence length="276" mass="30259">RICANYNRCVDIVDNVERLETPAGASAISSLWRSTGEQYTAVDFMISLHRQLGMVRGTLPILFYKYGIDASIDGRQLIAQQLSDDRPVPQAIIGVAPDSTTVAPRHFTVNPGFQFDAMSCLYIPSSGHGLSCARIGMDSANFDRVLPGCVAVVYVRCADKECMNCKDTFPLSSFEHTLCKLCTFSTCTLCSFEMTLYSVALGKPLKCAQCRCLVDRSRSEIRETVVSATRFLRELVRVNPADVSAVDPSTIVVPVERLGNSDMQTDPHVAKSVLQG</sequence>
<evidence type="ECO:0000313" key="1">
    <source>
        <dbReference type="EMBL" id="KAF4647603.1"/>
    </source>
</evidence>
<dbReference type="AlphaFoldDB" id="A0A7J6KJX3"/>
<dbReference type="EMBL" id="JAAPAO010002498">
    <property type="protein sequence ID" value="KAF4647603.1"/>
    <property type="molecule type" value="Genomic_DNA"/>
</dbReference>
<comment type="caution">
    <text evidence="1">The sequence shown here is derived from an EMBL/GenBank/DDBJ whole genome shotgun (WGS) entry which is preliminary data.</text>
</comment>
<feature type="non-terminal residue" evidence="1">
    <location>
        <position position="1"/>
    </location>
</feature>
<organism evidence="1 2">
    <name type="scientific">Perkinsus chesapeaki</name>
    <name type="common">Clam parasite</name>
    <name type="synonym">Perkinsus andrewsi</name>
    <dbReference type="NCBI Taxonomy" id="330153"/>
    <lineage>
        <taxon>Eukaryota</taxon>
        <taxon>Sar</taxon>
        <taxon>Alveolata</taxon>
        <taxon>Perkinsozoa</taxon>
        <taxon>Perkinsea</taxon>
        <taxon>Perkinsida</taxon>
        <taxon>Perkinsidae</taxon>
        <taxon>Perkinsus</taxon>
    </lineage>
</organism>
<dbReference type="Proteomes" id="UP000591131">
    <property type="component" value="Unassembled WGS sequence"/>
</dbReference>
<feature type="non-terminal residue" evidence="1">
    <location>
        <position position="276"/>
    </location>
</feature>